<dbReference type="PROSITE" id="PS00136">
    <property type="entry name" value="SUBTILASE_ASP"/>
    <property type="match status" value="1"/>
</dbReference>
<evidence type="ECO:0000313" key="15">
    <source>
        <dbReference type="EMBL" id="KAK1408727.1"/>
    </source>
</evidence>
<feature type="active site" description="Charge relay system" evidence="8 9">
    <location>
        <position position="522"/>
    </location>
</feature>
<feature type="signal peptide" evidence="10">
    <location>
        <begin position="1"/>
        <end position="25"/>
    </location>
</feature>
<evidence type="ECO:0000259" key="14">
    <source>
        <dbReference type="Pfam" id="PF17766"/>
    </source>
</evidence>
<dbReference type="InterPro" id="IPR000209">
    <property type="entry name" value="Peptidase_S8/S53_dom"/>
</dbReference>
<feature type="domain" description="Subtilisin-like protease fibronectin type-III" evidence="14">
    <location>
        <begin position="634"/>
        <end position="734"/>
    </location>
</feature>
<dbReference type="FunFam" id="3.50.30.30:FF:000005">
    <property type="entry name" value="subtilisin-like protease SBT1.5"/>
    <property type="match status" value="1"/>
</dbReference>
<dbReference type="InterPro" id="IPR003137">
    <property type="entry name" value="PA_domain"/>
</dbReference>
<evidence type="ECO:0000256" key="9">
    <source>
        <dbReference type="PROSITE-ProRule" id="PRU01240"/>
    </source>
</evidence>
<dbReference type="InterPro" id="IPR045051">
    <property type="entry name" value="SBT"/>
</dbReference>
<evidence type="ECO:0000256" key="7">
    <source>
        <dbReference type="ARBA" id="ARBA00023180"/>
    </source>
</evidence>
<dbReference type="InterPro" id="IPR036852">
    <property type="entry name" value="Peptidase_S8/S53_dom_sf"/>
</dbReference>
<evidence type="ECO:0000256" key="1">
    <source>
        <dbReference type="ARBA" id="ARBA00004613"/>
    </source>
</evidence>
<evidence type="ECO:0000259" key="11">
    <source>
        <dbReference type="Pfam" id="PF00082"/>
    </source>
</evidence>
<dbReference type="CDD" id="cd04852">
    <property type="entry name" value="Peptidases_S8_3"/>
    <property type="match status" value="1"/>
</dbReference>
<name>A0AAD8JQD8_TARER</name>
<comment type="subcellular location">
    <subcellularLocation>
        <location evidence="1">Secreted</location>
    </subcellularLocation>
</comment>
<feature type="active site" description="Charge relay system" evidence="8 9">
    <location>
        <position position="143"/>
    </location>
</feature>
<feature type="domain" description="PA" evidence="12">
    <location>
        <begin position="355"/>
        <end position="440"/>
    </location>
</feature>
<dbReference type="InterPro" id="IPR041469">
    <property type="entry name" value="Subtilisin-like_FN3"/>
</dbReference>
<sequence>MLPTVGLVLLILTCTTIFNVVPTKADELKTYIVHLSLPEGQDFSKVHQMEEWYNSFLSQIASRSNEKPKMVFAYRHVITGFAAQMSEDQAELTKNLSGVVFVEPEAVYQLQTTHSPHFLGLRQGSGLWKDSNKGKGMIIGLIDTGISPGHPSFNDNGVPAPPSTWKGKCEVAGCNNKLIAIRNFLKRSRTPLDEDGHGTHTSSTAAGNFVDNANVSGIANGTASGIAPLAHIAMYKACAGGICQLGAILAGMDAAIEDGVHVMSLSLGGSSLPFHKHSLSIASFSAVQKGVFVSFAAGNSGPLSETVSNEAPWILTVGASTIDRRIRTSVLLGNKKILDGVSLYQPKDFNHKLRPLVYPGKDGDKHAAGCMKGSLDHIDVKGKVVLCDMSGIGIVGAGQVVKDAGGAAMIIANDKSSGESTDALPHVIPASYVGYKEGVEIKKYLNSTSSPIATILFRGTVLGTKTDPEVADFSSRGPNFASPGILKPDIIGPGVDILAAWIESVDHQTGTKATFKFESGTSMSCPHLAGAASLLKSAHPDWSPAAIKSAIMTTASQVSRNGHIITDEKGQPVDLFAIGSGHVNPPKANEPGLVYDIQPDDYIPYLCGLGYTPLQVQTIVKKKVNCSKTIPEAQLNYPSFAVTLKKGESKTYTRTVTNVGPANSTYTIGDWSVMQGVSVASSSHSQGLHFTSVGQKLTYQVTFFRHIKAKVKGPYIQGHMTWVSGKYSVRTPYSIKYE</sequence>
<feature type="domain" description="Peptidase S8/S53" evidence="11">
    <location>
        <begin position="134"/>
        <end position="566"/>
    </location>
</feature>
<feature type="domain" description="Inhibitor I9" evidence="13">
    <location>
        <begin position="30"/>
        <end position="111"/>
    </location>
</feature>
<keyword evidence="4 10" id="KW-0732">Signal</keyword>
<dbReference type="Gene3D" id="3.50.30.30">
    <property type="match status" value="1"/>
</dbReference>
<dbReference type="PRINTS" id="PR00723">
    <property type="entry name" value="SUBTILISIN"/>
</dbReference>
<comment type="caution">
    <text evidence="15">The sequence shown here is derived from an EMBL/GenBank/DDBJ whole genome shotgun (WGS) entry which is preliminary data.</text>
</comment>
<evidence type="ECO:0000313" key="16">
    <source>
        <dbReference type="Proteomes" id="UP001229421"/>
    </source>
</evidence>
<keyword evidence="5 9" id="KW-0378">Hydrolase</keyword>
<dbReference type="InterPro" id="IPR015500">
    <property type="entry name" value="Peptidase_S8_subtilisin-rel"/>
</dbReference>
<evidence type="ECO:0000256" key="2">
    <source>
        <dbReference type="ARBA" id="ARBA00011073"/>
    </source>
</evidence>
<dbReference type="PROSITE" id="PS51892">
    <property type="entry name" value="SUBTILASE"/>
    <property type="match status" value="1"/>
</dbReference>
<dbReference type="Pfam" id="PF17766">
    <property type="entry name" value="fn3_6"/>
    <property type="match status" value="1"/>
</dbReference>
<keyword evidence="6 9" id="KW-0720">Serine protease</keyword>
<evidence type="ECO:0000256" key="10">
    <source>
        <dbReference type="SAM" id="SignalP"/>
    </source>
</evidence>
<dbReference type="GO" id="GO:0004252">
    <property type="term" value="F:serine-type endopeptidase activity"/>
    <property type="evidence" value="ECO:0007669"/>
    <property type="project" value="UniProtKB-UniRule"/>
</dbReference>
<dbReference type="PANTHER" id="PTHR10795">
    <property type="entry name" value="PROPROTEIN CONVERTASE SUBTILISIN/KEXIN"/>
    <property type="match status" value="1"/>
</dbReference>
<evidence type="ECO:0000256" key="4">
    <source>
        <dbReference type="ARBA" id="ARBA00022729"/>
    </source>
</evidence>
<keyword evidence="16" id="KW-1185">Reference proteome</keyword>
<dbReference type="Gene3D" id="2.60.40.2310">
    <property type="match status" value="1"/>
</dbReference>
<evidence type="ECO:0000256" key="8">
    <source>
        <dbReference type="PIRSR" id="PIRSR615500-1"/>
    </source>
</evidence>
<accession>A0AAD8JQD8</accession>
<dbReference type="Gene3D" id="3.30.70.80">
    <property type="entry name" value="Peptidase S8 propeptide/proteinase inhibitor I9"/>
    <property type="match status" value="1"/>
</dbReference>
<comment type="similarity">
    <text evidence="2 9">Belongs to the peptidase S8 family.</text>
</comment>
<dbReference type="InterPro" id="IPR010259">
    <property type="entry name" value="S8pro/Inhibitor_I9"/>
</dbReference>
<dbReference type="CDD" id="cd02120">
    <property type="entry name" value="PA_subtilisin_like"/>
    <property type="match status" value="1"/>
</dbReference>
<keyword evidence="3 9" id="KW-0645">Protease</keyword>
<evidence type="ECO:0000259" key="12">
    <source>
        <dbReference type="Pfam" id="PF02225"/>
    </source>
</evidence>
<dbReference type="SUPFAM" id="SSF52743">
    <property type="entry name" value="Subtilisin-like"/>
    <property type="match status" value="1"/>
</dbReference>
<evidence type="ECO:0000256" key="6">
    <source>
        <dbReference type="ARBA" id="ARBA00022825"/>
    </source>
</evidence>
<dbReference type="InterPro" id="IPR037045">
    <property type="entry name" value="S8pro/Inhibitor_I9_sf"/>
</dbReference>
<proteinExistence type="inferred from homology"/>
<feature type="active site" description="Charge relay system" evidence="8 9">
    <location>
        <position position="197"/>
    </location>
</feature>
<dbReference type="EMBL" id="JAUHHV010000011">
    <property type="protein sequence ID" value="KAK1408727.1"/>
    <property type="molecule type" value="Genomic_DNA"/>
</dbReference>
<dbReference type="AlphaFoldDB" id="A0AAD8JQD8"/>
<dbReference type="InterPro" id="IPR034197">
    <property type="entry name" value="Peptidases_S8_3"/>
</dbReference>
<dbReference type="GO" id="GO:0006508">
    <property type="term" value="P:proteolysis"/>
    <property type="evidence" value="ECO:0007669"/>
    <property type="project" value="UniProtKB-KW"/>
</dbReference>
<evidence type="ECO:0000256" key="3">
    <source>
        <dbReference type="ARBA" id="ARBA00022670"/>
    </source>
</evidence>
<keyword evidence="7" id="KW-0325">Glycoprotein</keyword>
<gene>
    <name evidence="15" type="ORF">QVD17_40737</name>
</gene>
<dbReference type="Proteomes" id="UP001229421">
    <property type="component" value="Unassembled WGS sequence"/>
</dbReference>
<reference evidence="15" key="1">
    <citation type="journal article" date="2023" name="bioRxiv">
        <title>Improved chromosome-level genome assembly for marigold (Tagetes erecta).</title>
        <authorList>
            <person name="Jiang F."/>
            <person name="Yuan L."/>
            <person name="Wang S."/>
            <person name="Wang H."/>
            <person name="Xu D."/>
            <person name="Wang A."/>
            <person name="Fan W."/>
        </authorList>
    </citation>
    <scope>NUCLEOTIDE SEQUENCE</scope>
    <source>
        <strain evidence="15">WSJ</strain>
        <tissue evidence="15">Leaf</tissue>
    </source>
</reference>
<organism evidence="15 16">
    <name type="scientific">Tagetes erecta</name>
    <name type="common">African marigold</name>
    <dbReference type="NCBI Taxonomy" id="13708"/>
    <lineage>
        <taxon>Eukaryota</taxon>
        <taxon>Viridiplantae</taxon>
        <taxon>Streptophyta</taxon>
        <taxon>Embryophyta</taxon>
        <taxon>Tracheophyta</taxon>
        <taxon>Spermatophyta</taxon>
        <taxon>Magnoliopsida</taxon>
        <taxon>eudicotyledons</taxon>
        <taxon>Gunneridae</taxon>
        <taxon>Pentapetalae</taxon>
        <taxon>asterids</taxon>
        <taxon>campanulids</taxon>
        <taxon>Asterales</taxon>
        <taxon>Asteraceae</taxon>
        <taxon>Asteroideae</taxon>
        <taxon>Heliantheae alliance</taxon>
        <taxon>Tageteae</taxon>
        <taxon>Tagetes</taxon>
    </lineage>
</organism>
<dbReference type="Pfam" id="PF02225">
    <property type="entry name" value="PA"/>
    <property type="match status" value="1"/>
</dbReference>
<protein>
    <submittedName>
        <fullName evidence="15">Uncharacterized protein</fullName>
    </submittedName>
</protein>
<evidence type="ECO:0000256" key="5">
    <source>
        <dbReference type="ARBA" id="ARBA00022801"/>
    </source>
</evidence>
<evidence type="ECO:0000259" key="13">
    <source>
        <dbReference type="Pfam" id="PF05922"/>
    </source>
</evidence>
<feature type="chain" id="PRO_5042090639" evidence="10">
    <location>
        <begin position="26"/>
        <end position="738"/>
    </location>
</feature>
<dbReference type="Pfam" id="PF00082">
    <property type="entry name" value="Peptidase_S8"/>
    <property type="match status" value="1"/>
</dbReference>
<dbReference type="InterPro" id="IPR023827">
    <property type="entry name" value="Peptidase_S8_Asp-AS"/>
</dbReference>
<dbReference type="Gene3D" id="3.40.50.200">
    <property type="entry name" value="Peptidase S8/S53 domain"/>
    <property type="match status" value="1"/>
</dbReference>
<dbReference type="Pfam" id="PF05922">
    <property type="entry name" value="Inhibitor_I9"/>
    <property type="match status" value="1"/>
</dbReference>
<dbReference type="GO" id="GO:0005576">
    <property type="term" value="C:extracellular region"/>
    <property type="evidence" value="ECO:0007669"/>
    <property type="project" value="UniProtKB-SubCell"/>
</dbReference>